<sequence>MKRRTEQRPPMTLLTALRLTKWDATRDELPPSVVRELGRHPTLADLQEAEQVIAARRAGRKQQ</sequence>
<reference evidence="1 2" key="1">
    <citation type="submission" date="2016-10" db="EMBL/GenBank/DDBJ databases">
        <authorList>
            <person name="de Groot N.N."/>
        </authorList>
    </citation>
    <scope>NUCLEOTIDE SEQUENCE [LARGE SCALE GENOMIC DNA]</scope>
    <source>
        <strain evidence="1 2">CGMCC 4.1877</strain>
    </source>
</reference>
<dbReference type="EMBL" id="FOUY01000078">
    <property type="protein sequence ID" value="SFO52722.1"/>
    <property type="molecule type" value="Genomic_DNA"/>
</dbReference>
<accession>A0A1I5HWQ0</accession>
<keyword evidence="2" id="KW-1185">Reference proteome</keyword>
<organism evidence="1 2">
    <name type="scientific">Pseudonocardia ammonioxydans</name>
    <dbReference type="NCBI Taxonomy" id="260086"/>
    <lineage>
        <taxon>Bacteria</taxon>
        <taxon>Bacillati</taxon>
        <taxon>Actinomycetota</taxon>
        <taxon>Actinomycetes</taxon>
        <taxon>Pseudonocardiales</taxon>
        <taxon>Pseudonocardiaceae</taxon>
        <taxon>Pseudonocardia</taxon>
    </lineage>
</organism>
<evidence type="ECO:0000313" key="2">
    <source>
        <dbReference type="Proteomes" id="UP000199614"/>
    </source>
</evidence>
<dbReference type="AlphaFoldDB" id="A0A1I5HWQ0"/>
<dbReference type="Proteomes" id="UP000199614">
    <property type="component" value="Unassembled WGS sequence"/>
</dbReference>
<protein>
    <submittedName>
        <fullName evidence="1">Uncharacterized protein</fullName>
    </submittedName>
</protein>
<dbReference type="STRING" id="260086.SAMN05216207_107812"/>
<gene>
    <name evidence="1" type="ORF">SAMN05216207_107812</name>
</gene>
<name>A0A1I5HWQ0_PSUAM</name>
<evidence type="ECO:0000313" key="1">
    <source>
        <dbReference type="EMBL" id="SFO52722.1"/>
    </source>
</evidence>
<proteinExistence type="predicted"/>
<dbReference type="RefSeq" id="WP_143105661.1">
    <property type="nucleotide sequence ID" value="NZ_FOUY01000078.1"/>
</dbReference>